<gene>
    <name evidence="3" type="ORF">COLO4_08608</name>
</gene>
<dbReference type="Proteomes" id="UP000187203">
    <property type="component" value="Unassembled WGS sequence"/>
</dbReference>
<dbReference type="STRING" id="93759.A0A1R3KF61"/>
<feature type="region of interest" description="Disordered" evidence="1">
    <location>
        <begin position="360"/>
        <end position="381"/>
    </location>
</feature>
<dbReference type="EMBL" id="AWUE01013888">
    <property type="protein sequence ID" value="OMP05720.1"/>
    <property type="molecule type" value="Genomic_DNA"/>
</dbReference>
<evidence type="ECO:0000313" key="4">
    <source>
        <dbReference type="Proteomes" id="UP000187203"/>
    </source>
</evidence>
<dbReference type="Pfam" id="PF13952">
    <property type="entry name" value="DUF4216"/>
    <property type="match status" value="1"/>
</dbReference>
<dbReference type="InterPro" id="IPR025312">
    <property type="entry name" value="DUF4216"/>
</dbReference>
<evidence type="ECO:0000256" key="1">
    <source>
        <dbReference type="SAM" id="MobiDB-lite"/>
    </source>
</evidence>
<feature type="compositionally biased region" description="Low complexity" evidence="1">
    <location>
        <begin position="307"/>
        <end position="317"/>
    </location>
</feature>
<protein>
    <recommendedName>
        <fullName evidence="2">DUF4216 domain-containing protein</fullName>
    </recommendedName>
</protein>
<feature type="domain" description="DUF4216" evidence="2">
    <location>
        <begin position="112"/>
        <end position="180"/>
    </location>
</feature>
<organism evidence="3 4">
    <name type="scientific">Corchorus olitorius</name>
    <dbReference type="NCBI Taxonomy" id="93759"/>
    <lineage>
        <taxon>Eukaryota</taxon>
        <taxon>Viridiplantae</taxon>
        <taxon>Streptophyta</taxon>
        <taxon>Embryophyta</taxon>
        <taxon>Tracheophyta</taxon>
        <taxon>Spermatophyta</taxon>
        <taxon>Magnoliopsida</taxon>
        <taxon>eudicotyledons</taxon>
        <taxon>Gunneridae</taxon>
        <taxon>Pentapetalae</taxon>
        <taxon>rosids</taxon>
        <taxon>malvids</taxon>
        <taxon>Malvales</taxon>
        <taxon>Malvaceae</taxon>
        <taxon>Grewioideae</taxon>
        <taxon>Apeibeae</taxon>
        <taxon>Corchorus</taxon>
    </lineage>
</organism>
<evidence type="ECO:0000313" key="3">
    <source>
        <dbReference type="EMBL" id="OMP05720.1"/>
    </source>
</evidence>
<proteinExistence type="predicted"/>
<dbReference type="OrthoDB" id="1111353at2759"/>
<evidence type="ECO:0000259" key="2">
    <source>
        <dbReference type="Pfam" id="PF13952"/>
    </source>
</evidence>
<comment type="caution">
    <text evidence="3">The sequence shown here is derived from an EMBL/GenBank/DDBJ whole genome shotgun (WGS) entry which is preliminary data.</text>
</comment>
<reference evidence="4" key="1">
    <citation type="submission" date="2013-09" db="EMBL/GenBank/DDBJ databases">
        <title>Corchorus olitorius genome sequencing.</title>
        <authorList>
            <person name="Alam M."/>
            <person name="Haque M.S."/>
            <person name="Islam M.S."/>
            <person name="Emdad E.M."/>
            <person name="Islam M.M."/>
            <person name="Ahmed B."/>
            <person name="Halim A."/>
            <person name="Hossen Q.M.M."/>
            <person name="Hossain M.Z."/>
            <person name="Ahmed R."/>
            <person name="Khan M.M."/>
            <person name="Islam R."/>
            <person name="Rashid M.M."/>
            <person name="Khan S.A."/>
            <person name="Rahman M.S."/>
            <person name="Alam M."/>
            <person name="Yahiya A.S."/>
            <person name="Khan M.S."/>
            <person name="Azam M.S."/>
            <person name="Haque T."/>
            <person name="Lashkar M.Z.H."/>
            <person name="Akhand A.I."/>
            <person name="Morshed G."/>
            <person name="Roy S."/>
            <person name="Uddin K.S."/>
            <person name="Rabeya T."/>
            <person name="Hossain A.S."/>
            <person name="Chowdhury A."/>
            <person name="Snigdha A.R."/>
            <person name="Mortoza M.S."/>
            <person name="Matin S.A."/>
            <person name="Hoque S.M.E."/>
            <person name="Islam M.K."/>
            <person name="Roy D.K."/>
            <person name="Haider R."/>
            <person name="Moosa M.M."/>
            <person name="Elias S.M."/>
            <person name="Hasan A.M."/>
            <person name="Jahan S."/>
            <person name="Shafiuddin M."/>
            <person name="Mahmood N."/>
            <person name="Shommy N.S."/>
        </authorList>
    </citation>
    <scope>NUCLEOTIDE SEQUENCE [LARGE SCALE GENOMIC DNA]</scope>
    <source>
        <strain evidence="4">cv. O-4</strain>
    </source>
</reference>
<dbReference type="PANTHER" id="PTHR48258:SF3">
    <property type="entry name" value="FK506-BINDING PROTEIN 4-LIKE ISOFORM X1"/>
    <property type="match status" value="1"/>
</dbReference>
<keyword evidence="4" id="KW-1185">Reference proteome</keyword>
<accession>A0A1R3KF61</accession>
<sequence length="381" mass="42819">MYPGRPFGAARHGFLEGEEFDAANICALSNYAELAPYFKLFDEMVRRDSPSITDEELINARHTRFTKWFKQYGQENKDKLDLINTVYLMAHHMRCHYKDRVCDFYGILVDVIELCYDVPKLKFLLFKCDWFDPDKGVRVAPFGRIEIKHKAMLASNRPFVLAEQAEQFCLPIYIDSQCEWCEVHIQRRRWRYELPSGNKGAVADCTHMKGFESREGAQDVLDVGVGCGEAVKNVLNAGIGSGEAAKNALDAGVGSGEAAKHALDAAVGSKEAVQDVVDAGIGSKEAAKDALNAGVDPETVKDVYETSSSRSAASNSACGPPKRKANDTNEQVLEEIRVLRDEMHYFMAKMQKMIETRFQDLPGQKKKKRFQDLASNNRRRL</sequence>
<dbReference type="PANTHER" id="PTHR48258">
    <property type="entry name" value="DUF4218 DOMAIN-CONTAINING PROTEIN-RELATED"/>
    <property type="match status" value="1"/>
</dbReference>
<dbReference type="AlphaFoldDB" id="A0A1R3KF61"/>
<feature type="region of interest" description="Disordered" evidence="1">
    <location>
        <begin position="303"/>
        <end position="329"/>
    </location>
</feature>
<name>A0A1R3KF61_9ROSI</name>